<name>A0ABU5YPY0_9MYCO</name>
<dbReference type="RefSeq" id="WP_329800045.1">
    <property type="nucleotide sequence ID" value="NZ_JAYJJT010000035.1"/>
</dbReference>
<comment type="caution">
    <text evidence="1">The sequence shown here is derived from an EMBL/GenBank/DDBJ whole genome shotgun (WGS) entry which is preliminary data.</text>
</comment>
<accession>A0ABU5YPY0</accession>
<keyword evidence="2" id="KW-1185">Reference proteome</keyword>
<evidence type="ECO:0000313" key="1">
    <source>
        <dbReference type="EMBL" id="MEB3052127.1"/>
    </source>
</evidence>
<reference evidence="1 2" key="1">
    <citation type="submission" date="2023-12" db="EMBL/GenBank/DDBJ databases">
        <title>Description of new species of Mycobacterium terrae complex isolated from sewage at the Sao Paulo Zoological Park Foundation in Brazil.</title>
        <authorList>
            <person name="Romagnoli C.L."/>
            <person name="Conceicao E.C."/>
            <person name="Machado E."/>
            <person name="Barreto L.B.P.F."/>
            <person name="Sharma A."/>
            <person name="Silva N.M."/>
            <person name="Marques L.E."/>
            <person name="Juliana M.A."/>
            <person name="Lourenco M.C.S."/>
            <person name="Digiampietri L.A."/>
            <person name="Suffys P.N."/>
            <person name="Viana-Niero C."/>
        </authorList>
    </citation>
    <scope>NUCLEOTIDE SEQUENCE [LARGE SCALE GENOMIC DNA]</scope>
    <source>
        <strain evidence="1 2">MYC123</strain>
    </source>
</reference>
<protein>
    <submittedName>
        <fullName evidence="1">Uncharacterized protein</fullName>
    </submittedName>
</protein>
<organism evidence="1 2">
    <name type="scientific">[Mycobacterium] zoologicum</name>
    <dbReference type="NCBI Taxonomy" id="2872311"/>
    <lineage>
        <taxon>Bacteria</taxon>
        <taxon>Bacillati</taxon>
        <taxon>Actinomycetota</taxon>
        <taxon>Actinomycetes</taxon>
        <taxon>Mycobacteriales</taxon>
        <taxon>Mycobacteriaceae</taxon>
        <taxon>Mycolicibacter</taxon>
    </lineage>
</organism>
<proteinExistence type="predicted"/>
<evidence type="ECO:0000313" key="2">
    <source>
        <dbReference type="Proteomes" id="UP001299046"/>
    </source>
</evidence>
<dbReference type="Proteomes" id="UP001299046">
    <property type="component" value="Unassembled WGS sequence"/>
</dbReference>
<dbReference type="EMBL" id="JAYJJT010000035">
    <property type="protein sequence ID" value="MEB3052127.1"/>
    <property type="molecule type" value="Genomic_DNA"/>
</dbReference>
<gene>
    <name evidence="1" type="ORF">KV112_20670</name>
</gene>
<sequence length="67" mass="7312">MAVAIEMPRGPATARTAAGVAQVVTSATQESRLRHIGVVAGTSPTRSIQERRWLAVWARWSRAARTR</sequence>